<dbReference type="EMBL" id="PVMZ01000017">
    <property type="protein sequence ID" value="PRX17169.1"/>
    <property type="molecule type" value="Genomic_DNA"/>
</dbReference>
<evidence type="ECO:0000313" key="3">
    <source>
        <dbReference type="Proteomes" id="UP000239415"/>
    </source>
</evidence>
<accession>A0A2T0K2V1</accession>
<proteinExistence type="predicted"/>
<dbReference type="Proteomes" id="UP000239415">
    <property type="component" value="Unassembled WGS sequence"/>
</dbReference>
<organism evidence="2 3">
    <name type="scientific">Actinoplanes italicus</name>
    <dbReference type="NCBI Taxonomy" id="113567"/>
    <lineage>
        <taxon>Bacteria</taxon>
        <taxon>Bacillati</taxon>
        <taxon>Actinomycetota</taxon>
        <taxon>Actinomycetes</taxon>
        <taxon>Micromonosporales</taxon>
        <taxon>Micromonosporaceae</taxon>
        <taxon>Actinoplanes</taxon>
    </lineage>
</organism>
<gene>
    <name evidence="2" type="ORF">CLV67_117226</name>
</gene>
<comment type="caution">
    <text evidence="2">The sequence shown here is derived from an EMBL/GenBank/DDBJ whole genome shotgun (WGS) entry which is preliminary data.</text>
</comment>
<evidence type="ECO:0000256" key="1">
    <source>
        <dbReference type="SAM" id="SignalP"/>
    </source>
</evidence>
<keyword evidence="3" id="KW-1185">Reference proteome</keyword>
<name>A0A2T0K2V1_9ACTN</name>
<evidence type="ECO:0000313" key="2">
    <source>
        <dbReference type="EMBL" id="PRX17169.1"/>
    </source>
</evidence>
<keyword evidence="1" id="KW-0732">Signal</keyword>
<reference evidence="2 3" key="1">
    <citation type="submission" date="2018-03" db="EMBL/GenBank/DDBJ databases">
        <title>Genomic Encyclopedia of Archaeal and Bacterial Type Strains, Phase II (KMG-II): from individual species to whole genera.</title>
        <authorList>
            <person name="Goeker M."/>
        </authorList>
    </citation>
    <scope>NUCLEOTIDE SEQUENCE [LARGE SCALE GENOMIC DNA]</scope>
    <source>
        <strain evidence="2 3">DSM 43146</strain>
    </source>
</reference>
<protein>
    <recommendedName>
        <fullName evidence="4">Secreted protein</fullName>
    </recommendedName>
</protein>
<dbReference type="AlphaFoldDB" id="A0A2T0K2V1"/>
<sequence>MPAMMSHVLAAVLLAVPATATASETARTTPFRLAVPGVTAVGTYDQTRLTVTVEVTGRRTCGVLQLRTGGEWDTAAALCKPGTAAIGTEIARPPSIRLCNGDSLALAEGVDCDRVTTGA</sequence>
<feature type="chain" id="PRO_5015498000" description="Secreted protein" evidence="1">
    <location>
        <begin position="23"/>
        <end position="119"/>
    </location>
</feature>
<feature type="signal peptide" evidence="1">
    <location>
        <begin position="1"/>
        <end position="22"/>
    </location>
</feature>
<evidence type="ECO:0008006" key="4">
    <source>
        <dbReference type="Google" id="ProtNLM"/>
    </source>
</evidence>